<dbReference type="RefSeq" id="WP_350448188.1">
    <property type="nucleotide sequence ID" value="NZ_CP158373.1"/>
</dbReference>
<feature type="transmembrane region" description="Helical" evidence="5">
    <location>
        <begin position="417"/>
        <end position="438"/>
    </location>
</feature>
<feature type="transmembrane region" description="Helical" evidence="5">
    <location>
        <begin position="25"/>
        <end position="48"/>
    </location>
</feature>
<feature type="transmembrane region" description="Helical" evidence="5">
    <location>
        <begin position="177"/>
        <end position="197"/>
    </location>
</feature>
<dbReference type="EMBL" id="CP158373">
    <property type="protein sequence ID" value="XBY66157.1"/>
    <property type="molecule type" value="Genomic_DNA"/>
</dbReference>
<evidence type="ECO:0000256" key="1">
    <source>
        <dbReference type="ARBA" id="ARBA00004141"/>
    </source>
</evidence>
<evidence type="ECO:0000256" key="3">
    <source>
        <dbReference type="ARBA" id="ARBA00022989"/>
    </source>
</evidence>
<dbReference type="PANTHER" id="PTHR23501:SF154">
    <property type="entry name" value="MULTIDRUG-EFFLUX TRANSPORTER RV1634-RELATED"/>
    <property type="match status" value="1"/>
</dbReference>
<feature type="transmembrane region" description="Helical" evidence="5">
    <location>
        <begin position="60"/>
        <end position="79"/>
    </location>
</feature>
<feature type="transmembrane region" description="Helical" evidence="5">
    <location>
        <begin position="116"/>
        <end position="137"/>
    </location>
</feature>
<evidence type="ECO:0000256" key="4">
    <source>
        <dbReference type="ARBA" id="ARBA00023136"/>
    </source>
</evidence>
<dbReference type="GO" id="GO:0005886">
    <property type="term" value="C:plasma membrane"/>
    <property type="evidence" value="ECO:0007669"/>
    <property type="project" value="TreeGrafter"/>
</dbReference>
<dbReference type="GO" id="GO:0022857">
    <property type="term" value="F:transmembrane transporter activity"/>
    <property type="evidence" value="ECO:0007669"/>
    <property type="project" value="InterPro"/>
</dbReference>
<dbReference type="PANTHER" id="PTHR23501">
    <property type="entry name" value="MAJOR FACILITATOR SUPERFAMILY"/>
    <property type="match status" value="1"/>
</dbReference>
<dbReference type="SUPFAM" id="SSF103473">
    <property type="entry name" value="MFS general substrate transporter"/>
    <property type="match status" value="1"/>
</dbReference>
<dbReference type="Gene3D" id="1.20.1250.20">
    <property type="entry name" value="MFS general substrate transporter like domains"/>
    <property type="match status" value="1"/>
</dbReference>
<feature type="transmembrane region" description="Helical" evidence="5">
    <location>
        <begin position="237"/>
        <end position="258"/>
    </location>
</feature>
<proteinExistence type="predicted"/>
<dbReference type="PROSITE" id="PS50850">
    <property type="entry name" value="MFS"/>
    <property type="match status" value="1"/>
</dbReference>
<protein>
    <submittedName>
        <fullName evidence="7">MFS transporter</fullName>
    </submittedName>
</protein>
<feature type="transmembrane region" description="Helical" evidence="5">
    <location>
        <begin position="311"/>
        <end position="330"/>
    </location>
</feature>
<accession>A0AAU7YAX3</accession>
<dbReference type="Pfam" id="PF07690">
    <property type="entry name" value="MFS_1"/>
    <property type="match status" value="1"/>
</dbReference>
<feature type="transmembrane region" description="Helical" evidence="5">
    <location>
        <begin position="450"/>
        <end position="469"/>
    </location>
</feature>
<feature type="transmembrane region" description="Helical" evidence="5">
    <location>
        <begin position="209"/>
        <end position="231"/>
    </location>
</feature>
<feature type="transmembrane region" description="Helical" evidence="5">
    <location>
        <begin position="270"/>
        <end position="291"/>
    </location>
</feature>
<dbReference type="InterPro" id="IPR020846">
    <property type="entry name" value="MFS_dom"/>
</dbReference>
<dbReference type="Gene3D" id="1.20.1720.10">
    <property type="entry name" value="Multidrug resistance protein D"/>
    <property type="match status" value="1"/>
</dbReference>
<sequence>MDTIASLDALPTASWGELFSGRNGLMAVALTGGVALHAINVHIVTTVLPSVVREIGGLDWYAWNTTLFVVASIVGAALASRLLAGGGPRGACLAALALFALGSVGCAAAQSMPWMLGARAVQGLGGGLLAALSYALIRVVFAPPLWPRAVALVSGMWGVATLCGPAVGGLFAEAGHWRWAFWSLLPVALAQALLVLVQLRPRADAAEAGAVPGIPFVQIGLLAASVLAVAAGSLSPLLPLQALGVALGLALGAAALVWDRRASVRLLPSGGASLATALGAVYACVALLLAGTTTEIFVPYFLQVLHGQSPLVAGYLTAAMAGGWSLGSLLSSGRSGGDAARLLRGGPVLCVVGLLALAGLIPLAGELDYGLRTLLVGLALAAVGAGVGIGWPHLLTRVLELAPRGEENAASTAITTVQLYGMAVGAALAGLVANAAGLSVPGGVAGAQSAAIWLFAGFALAPLLAALLARRVIGGAH</sequence>
<evidence type="ECO:0000256" key="5">
    <source>
        <dbReference type="SAM" id="Phobius"/>
    </source>
</evidence>
<dbReference type="AlphaFoldDB" id="A0AAU7YAX3"/>
<keyword evidence="2 5" id="KW-0812">Transmembrane</keyword>
<organism evidence="7">
    <name type="scientific">Pseudomonas solani</name>
    <dbReference type="NCBI Taxonomy" id="2731552"/>
    <lineage>
        <taxon>Bacteria</taxon>
        <taxon>Pseudomonadati</taxon>
        <taxon>Pseudomonadota</taxon>
        <taxon>Gammaproteobacteria</taxon>
        <taxon>Pseudomonadales</taxon>
        <taxon>Pseudomonadaceae</taxon>
        <taxon>Pseudomonas</taxon>
    </lineage>
</organism>
<dbReference type="InterPro" id="IPR036259">
    <property type="entry name" value="MFS_trans_sf"/>
</dbReference>
<feature type="transmembrane region" description="Helical" evidence="5">
    <location>
        <begin position="91"/>
        <end position="110"/>
    </location>
</feature>
<feature type="transmembrane region" description="Helical" evidence="5">
    <location>
        <begin position="342"/>
        <end position="361"/>
    </location>
</feature>
<dbReference type="InterPro" id="IPR011701">
    <property type="entry name" value="MFS"/>
</dbReference>
<evidence type="ECO:0000313" key="7">
    <source>
        <dbReference type="EMBL" id="XBY66157.1"/>
    </source>
</evidence>
<feature type="domain" description="Major facilitator superfamily (MFS) profile" evidence="6">
    <location>
        <begin position="26"/>
        <end position="474"/>
    </location>
</feature>
<reference evidence="7" key="1">
    <citation type="submission" date="2023-08" db="EMBL/GenBank/DDBJ databases">
        <title>Increased levels of nutrients transform a symbiont into a lethal pathobiont.</title>
        <authorList>
            <person name="Lachnit T."/>
            <person name="Ulrich L."/>
            <person name="Willmer F.M."/>
            <person name="Hasenbein T."/>
            <person name="Steiner L.X."/>
            <person name="Wolters M."/>
            <person name="Herbst E.M."/>
            <person name="Deines P."/>
        </authorList>
    </citation>
    <scope>NUCLEOTIDE SEQUENCE</scope>
    <source>
        <strain evidence="7">T3</strain>
    </source>
</reference>
<comment type="subcellular location">
    <subcellularLocation>
        <location evidence="1">Membrane</location>
        <topology evidence="1">Multi-pass membrane protein</topology>
    </subcellularLocation>
</comment>
<evidence type="ECO:0000256" key="2">
    <source>
        <dbReference type="ARBA" id="ARBA00022692"/>
    </source>
</evidence>
<keyword evidence="4 5" id="KW-0472">Membrane</keyword>
<feature type="transmembrane region" description="Helical" evidence="5">
    <location>
        <begin position="149"/>
        <end position="171"/>
    </location>
</feature>
<keyword evidence="3 5" id="KW-1133">Transmembrane helix</keyword>
<evidence type="ECO:0000259" key="6">
    <source>
        <dbReference type="PROSITE" id="PS50850"/>
    </source>
</evidence>
<feature type="transmembrane region" description="Helical" evidence="5">
    <location>
        <begin position="373"/>
        <end position="396"/>
    </location>
</feature>
<gene>
    <name evidence="7" type="ORF">ABS648_10490</name>
</gene>
<name>A0AAU7YAX3_9PSED</name>